<dbReference type="PANTHER" id="PTHR48471:SF1">
    <property type="entry name" value="DDE TNP4 DOMAIN-CONTAINING PROTEIN"/>
    <property type="match status" value="1"/>
</dbReference>
<protein>
    <recommendedName>
        <fullName evidence="3">DDE Tnp4 domain-containing protein</fullName>
    </recommendedName>
</protein>
<organism evidence="4 5">
    <name type="scientific">Rickenella mellea</name>
    <dbReference type="NCBI Taxonomy" id="50990"/>
    <lineage>
        <taxon>Eukaryota</taxon>
        <taxon>Fungi</taxon>
        <taxon>Dikarya</taxon>
        <taxon>Basidiomycota</taxon>
        <taxon>Agaricomycotina</taxon>
        <taxon>Agaricomycetes</taxon>
        <taxon>Hymenochaetales</taxon>
        <taxon>Rickenellaceae</taxon>
        <taxon>Rickenella</taxon>
    </lineage>
</organism>
<evidence type="ECO:0000259" key="3">
    <source>
        <dbReference type="Pfam" id="PF13359"/>
    </source>
</evidence>
<dbReference type="VEuPathDB" id="FungiDB:BD410DRAFT_749630"/>
<comment type="cofactor">
    <cofactor evidence="1">
        <name>a divalent metal cation</name>
        <dbReference type="ChEBI" id="CHEBI:60240"/>
    </cofactor>
</comment>
<dbReference type="Proteomes" id="UP000294933">
    <property type="component" value="Unassembled WGS sequence"/>
</dbReference>
<dbReference type="PANTHER" id="PTHR48471">
    <property type="entry name" value="DDE TNP4 DOMAIN-CONTAINING PROTEIN"/>
    <property type="match status" value="1"/>
</dbReference>
<dbReference type="InterPro" id="IPR027806">
    <property type="entry name" value="HARBI1_dom"/>
</dbReference>
<gene>
    <name evidence="4" type="ORF">BD410DRAFT_749630</name>
</gene>
<dbReference type="OrthoDB" id="78198at2759"/>
<feature type="domain" description="DDE Tnp4" evidence="3">
    <location>
        <begin position="219"/>
        <end position="383"/>
    </location>
</feature>
<keyword evidence="2" id="KW-0479">Metal-binding</keyword>
<dbReference type="Pfam" id="PF13359">
    <property type="entry name" value="DDE_Tnp_4"/>
    <property type="match status" value="1"/>
</dbReference>
<evidence type="ECO:0000256" key="2">
    <source>
        <dbReference type="ARBA" id="ARBA00022723"/>
    </source>
</evidence>
<accession>A0A4Y7Q257</accession>
<keyword evidence="5" id="KW-1185">Reference proteome</keyword>
<proteinExistence type="predicted"/>
<dbReference type="EMBL" id="ML170180">
    <property type="protein sequence ID" value="TDL21495.1"/>
    <property type="molecule type" value="Genomic_DNA"/>
</dbReference>
<evidence type="ECO:0000313" key="4">
    <source>
        <dbReference type="EMBL" id="TDL21495.1"/>
    </source>
</evidence>
<sequence length="438" mass="49890">MDDDDDDEYAFTQRLEAEEDEIEDDEMRDNAALIAALIVVGAWEARNNRSDQRHDHRIYLVRSQLLPKPRINTPWTRLYDSRNDRAYITTMGFSVEAFDLILRSGFSESWNSIPIPRDDVGRNSEPRPERRSLDAAGALGLVLHFLSSTMHEVSLQQIFALIPTTVSRYNNFSLSILLKTLRGLPEAAITWPAEEVKFQYLTELVVARHSLLRGAFGSIDGLNLLVQTSDDIEIENATYNGWLKEHFVSSVIVFSSQGAIISCNINAPGSWHDSRVAQPIYLKLLRSTPDDYFLVADTAFPRGTDRIHGKIKAPMKAGQLLPADAAERDARMRYDRQLLSYRQTAEWGMRAIQGSFGRLRVPLPIEDAAARGDLLEICMRLHNVRTRLVGINQIRSVYEPIWRDGDQAEIWDGFEDMLFSEQRSRDRVSAYHVVPVLQ</sequence>
<evidence type="ECO:0000256" key="1">
    <source>
        <dbReference type="ARBA" id="ARBA00001968"/>
    </source>
</evidence>
<dbReference type="GO" id="GO:0046872">
    <property type="term" value="F:metal ion binding"/>
    <property type="evidence" value="ECO:0007669"/>
    <property type="project" value="UniProtKB-KW"/>
</dbReference>
<name>A0A4Y7Q257_9AGAM</name>
<dbReference type="AlphaFoldDB" id="A0A4Y7Q257"/>
<evidence type="ECO:0000313" key="5">
    <source>
        <dbReference type="Proteomes" id="UP000294933"/>
    </source>
</evidence>
<reference evidence="4 5" key="1">
    <citation type="submission" date="2018-06" db="EMBL/GenBank/DDBJ databases">
        <title>A transcriptomic atlas of mushroom development highlights an independent origin of complex multicellularity.</title>
        <authorList>
            <consortium name="DOE Joint Genome Institute"/>
            <person name="Krizsan K."/>
            <person name="Almasi E."/>
            <person name="Merenyi Z."/>
            <person name="Sahu N."/>
            <person name="Viragh M."/>
            <person name="Koszo T."/>
            <person name="Mondo S."/>
            <person name="Kiss B."/>
            <person name="Balint B."/>
            <person name="Kues U."/>
            <person name="Barry K."/>
            <person name="Hegedus J.C."/>
            <person name="Henrissat B."/>
            <person name="Johnson J."/>
            <person name="Lipzen A."/>
            <person name="Ohm R."/>
            <person name="Nagy I."/>
            <person name="Pangilinan J."/>
            <person name="Yan J."/>
            <person name="Xiong Y."/>
            <person name="Grigoriev I.V."/>
            <person name="Hibbett D.S."/>
            <person name="Nagy L.G."/>
        </authorList>
    </citation>
    <scope>NUCLEOTIDE SEQUENCE [LARGE SCALE GENOMIC DNA]</scope>
    <source>
        <strain evidence="4 5">SZMC22713</strain>
    </source>
</reference>